<keyword evidence="3" id="KW-0732">Signal</keyword>
<feature type="signal peptide" evidence="3">
    <location>
        <begin position="1"/>
        <end position="18"/>
    </location>
</feature>
<dbReference type="Proteomes" id="UP000235672">
    <property type="component" value="Unassembled WGS sequence"/>
</dbReference>
<reference evidence="4 5" key="1">
    <citation type="submission" date="2016-05" db="EMBL/GenBank/DDBJ databases">
        <title>A degradative enzymes factory behind the ericoid mycorrhizal symbiosis.</title>
        <authorList>
            <consortium name="DOE Joint Genome Institute"/>
            <person name="Martino E."/>
            <person name="Morin E."/>
            <person name="Grelet G."/>
            <person name="Kuo A."/>
            <person name="Kohler A."/>
            <person name="Daghino S."/>
            <person name="Barry K."/>
            <person name="Choi C."/>
            <person name="Cichocki N."/>
            <person name="Clum A."/>
            <person name="Copeland A."/>
            <person name="Hainaut M."/>
            <person name="Haridas S."/>
            <person name="Labutti K."/>
            <person name="Lindquist E."/>
            <person name="Lipzen A."/>
            <person name="Khouja H.-R."/>
            <person name="Murat C."/>
            <person name="Ohm R."/>
            <person name="Olson A."/>
            <person name="Spatafora J."/>
            <person name="Veneault-Fourrey C."/>
            <person name="Henrissat B."/>
            <person name="Grigoriev I."/>
            <person name="Martin F."/>
            <person name="Perotto S."/>
        </authorList>
    </citation>
    <scope>NUCLEOTIDE SEQUENCE [LARGE SCALE GENOMIC DNA]</scope>
    <source>
        <strain evidence="4 5">UAMH 7357</strain>
    </source>
</reference>
<name>A0A2J6PTA6_9HELO</name>
<feature type="transmembrane region" description="Helical" evidence="2">
    <location>
        <begin position="62"/>
        <end position="85"/>
    </location>
</feature>
<organism evidence="4 5">
    <name type="scientific">Hyaloscypha hepaticicola</name>
    <dbReference type="NCBI Taxonomy" id="2082293"/>
    <lineage>
        <taxon>Eukaryota</taxon>
        <taxon>Fungi</taxon>
        <taxon>Dikarya</taxon>
        <taxon>Ascomycota</taxon>
        <taxon>Pezizomycotina</taxon>
        <taxon>Leotiomycetes</taxon>
        <taxon>Helotiales</taxon>
        <taxon>Hyaloscyphaceae</taxon>
        <taxon>Hyaloscypha</taxon>
    </lineage>
</organism>
<evidence type="ECO:0000256" key="2">
    <source>
        <dbReference type="SAM" id="Phobius"/>
    </source>
</evidence>
<accession>A0A2J6PTA6</accession>
<dbReference type="AlphaFoldDB" id="A0A2J6PTA6"/>
<keyword evidence="5" id="KW-1185">Reference proteome</keyword>
<sequence>MTLHLFIVITILTAFSLSSPASFSLNAPTANPHSPRIALWGSSNSNDTLLSYDPEAVNRTQFFLKGLAIIGTLVIVLLGFLYCLVHSYLRSDDRKERKAAEEAEAGEDKGYEGGGQGDEGDGKAD</sequence>
<protein>
    <submittedName>
        <fullName evidence="4">Uncharacterized protein</fullName>
    </submittedName>
</protein>
<feature type="region of interest" description="Disordered" evidence="1">
    <location>
        <begin position="91"/>
        <end position="125"/>
    </location>
</feature>
<feature type="compositionally biased region" description="Basic and acidic residues" evidence="1">
    <location>
        <begin position="91"/>
        <end position="111"/>
    </location>
</feature>
<proteinExistence type="predicted"/>
<keyword evidence="2" id="KW-0812">Transmembrane</keyword>
<feature type="chain" id="PRO_5014329589" evidence="3">
    <location>
        <begin position="19"/>
        <end position="125"/>
    </location>
</feature>
<dbReference type="EMBL" id="KZ613500">
    <property type="protein sequence ID" value="PMD17268.1"/>
    <property type="molecule type" value="Genomic_DNA"/>
</dbReference>
<gene>
    <name evidence="4" type="ORF">NA56DRAFT_662261</name>
</gene>
<evidence type="ECO:0000256" key="1">
    <source>
        <dbReference type="SAM" id="MobiDB-lite"/>
    </source>
</evidence>
<evidence type="ECO:0000313" key="5">
    <source>
        <dbReference type="Proteomes" id="UP000235672"/>
    </source>
</evidence>
<keyword evidence="2" id="KW-0472">Membrane</keyword>
<evidence type="ECO:0000256" key="3">
    <source>
        <dbReference type="SAM" id="SignalP"/>
    </source>
</evidence>
<keyword evidence="2" id="KW-1133">Transmembrane helix</keyword>
<evidence type="ECO:0000313" key="4">
    <source>
        <dbReference type="EMBL" id="PMD17268.1"/>
    </source>
</evidence>